<sequence>MNRGGFSLFKIFIILIINQVVEAGIIPEPNGPFYGLPFEGKSGWRYLLPFTKMGTCEANKTYTITSINDFYDHTTQLECIYAGSRIPTKIPVGPMHATIITVLNSLIFNPFIEPIWDGKYIKETICNGTKIFVGFNAFPTGPSMPFIPKIRKHGLNLAPAEWDDGKGGLVVEYSNDVMEICPEVRDDVLSKGGKGAPSAHNIWSKGIPFMDVIRFVGRQTDGGNIYLLKTYLRDAFRSDKMAEKGFTYTFPGLMDAIIRGLPFDNFLFAESRRQTLRQVYREGSAMRRNIWRFLQDLPGSTMKILQFGIKWAAEYDADKRRTSPWTKPDGC</sequence>
<accession>A0A226ECE6</accession>
<gene>
    <name evidence="2" type="ORF">Fcan01_10174</name>
</gene>
<dbReference type="OrthoDB" id="340859at2759"/>
<organism evidence="2 3">
    <name type="scientific">Folsomia candida</name>
    <name type="common">Springtail</name>
    <dbReference type="NCBI Taxonomy" id="158441"/>
    <lineage>
        <taxon>Eukaryota</taxon>
        <taxon>Metazoa</taxon>
        <taxon>Ecdysozoa</taxon>
        <taxon>Arthropoda</taxon>
        <taxon>Hexapoda</taxon>
        <taxon>Collembola</taxon>
        <taxon>Entomobryomorpha</taxon>
        <taxon>Isotomoidea</taxon>
        <taxon>Isotomidae</taxon>
        <taxon>Proisotominae</taxon>
        <taxon>Folsomia</taxon>
    </lineage>
</organism>
<feature type="chain" id="PRO_5012691650" evidence="1">
    <location>
        <begin position="24"/>
        <end position="331"/>
    </location>
</feature>
<dbReference type="Proteomes" id="UP000198287">
    <property type="component" value="Unassembled WGS sequence"/>
</dbReference>
<protein>
    <submittedName>
        <fullName evidence="2">Uncharacterized protein</fullName>
    </submittedName>
</protein>
<evidence type="ECO:0000256" key="1">
    <source>
        <dbReference type="SAM" id="SignalP"/>
    </source>
</evidence>
<feature type="signal peptide" evidence="1">
    <location>
        <begin position="1"/>
        <end position="23"/>
    </location>
</feature>
<dbReference type="EMBL" id="LNIX01000005">
    <property type="protein sequence ID" value="OXA54366.1"/>
    <property type="molecule type" value="Genomic_DNA"/>
</dbReference>
<proteinExistence type="predicted"/>
<keyword evidence="3" id="KW-1185">Reference proteome</keyword>
<evidence type="ECO:0000313" key="3">
    <source>
        <dbReference type="Proteomes" id="UP000198287"/>
    </source>
</evidence>
<reference evidence="2 3" key="1">
    <citation type="submission" date="2015-12" db="EMBL/GenBank/DDBJ databases">
        <title>The genome of Folsomia candida.</title>
        <authorList>
            <person name="Faddeeva A."/>
            <person name="Derks M.F."/>
            <person name="Anvar Y."/>
            <person name="Smit S."/>
            <person name="Van Straalen N."/>
            <person name="Roelofs D."/>
        </authorList>
    </citation>
    <scope>NUCLEOTIDE SEQUENCE [LARGE SCALE GENOMIC DNA]</scope>
    <source>
        <strain evidence="2 3">VU population</strain>
        <tissue evidence="2">Whole body</tissue>
    </source>
</reference>
<comment type="caution">
    <text evidence="2">The sequence shown here is derived from an EMBL/GenBank/DDBJ whole genome shotgun (WGS) entry which is preliminary data.</text>
</comment>
<keyword evidence="1" id="KW-0732">Signal</keyword>
<dbReference type="AlphaFoldDB" id="A0A226ECE6"/>
<evidence type="ECO:0000313" key="2">
    <source>
        <dbReference type="EMBL" id="OXA54366.1"/>
    </source>
</evidence>
<name>A0A226ECE6_FOLCA</name>